<dbReference type="Pfam" id="PF04290">
    <property type="entry name" value="DctQ"/>
    <property type="match status" value="1"/>
</dbReference>
<keyword evidence="12" id="KW-1185">Reference proteome</keyword>
<feature type="transmembrane region" description="Helical" evidence="9">
    <location>
        <begin position="55"/>
        <end position="73"/>
    </location>
</feature>
<keyword evidence="4 9" id="KW-0997">Cell inner membrane</keyword>
<evidence type="ECO:0000259" key="10">
    <source>
        <dbReference type="Pfam" id="PF04290"/>
    </source>
</evidence>
<evidence type="ECO:0000256" key="9">
    <source>
        <dbReference type="RuleBase" id="RU369079"/>
    </source>
</evidence>
<accession>A0A7W6DSG7</accession>
<keyword evidence="2 9" id="KW-0813">Transport</keyword>
<keyword evidence="7 9" id="KW-0472">Membrane</keyword>
<evidence type="ECO:0000256" key="2">
    <source>
        <dbReference type="ARBA" id="ARBA00022448"/>
    </source>
</evidence>
<dbReference type="GO" id="GO:0022857">
    <property type="term" value="F:transmembrane transporter activity"/>
    <property type="evidence" value="ECO:0007669"/>
    <property type="project" value="UniProtKB-UniRule"/>
</dbReference>
<dbReference type="EMBL" id="JACIEJ010000005">
    <property type="protein sequence ID" value="MBB3985845.1"/>
    <property type="molecule type" value="Genomic_DNA"/>
</dbReference>
<reference evidence="11 12" key="1">
    <citation type="submission" date="2020-08" db="EMBL/GenBank/DDBJ databases">
        <title>Genomic Encyclopedia of Type Strains, Phase IV (KMG-IV): sequencing the most valuable type-strain genomes for metagenomic binning, comparative biology and taxonomic classification.</title>
        <authorList>
            <person name="Goeker M."/>
        </authorList>
    </citation>
    <scope>NUCLEOTIDE SEQUENCE [LARGE SCALE GENOMIC DNA]</scope>
    <source>
        <strain evidence="11 12">DSM 102235</strain>
    </source>
</reference>
<evidence type="ECO:0000256" key="7">
    <source>
        <dbReference type="ARBA" id="ARBA00023136"/>
    </source>
</evidence>
<dbReference type="PANTHER" id="PTHR35011">
    <property type="entry name" value="2,3-DIKETO-L-GULONATE TRAP TRANSPORTER SMALL PERMEASE PROTEIN YIAM"/>
    <property type="match status" value="1"/>
</dbReference>
<comment type="subunit">
    <text evidence="9">The complex comprises the extracytoplasmic solute receptor protein and the two transmembrane proteins.</text>
</comment>
<feature type="transmembrane region" description="Helical" evidence="9">
    <location>
        <begin position="94"/>
        <end position="115"/>
    </location>
</feature>
<protein>
    <recommendedName>
        <fullName evidence="9">TRAP transporter small permease protein</fullName>
    </recommendedName>
</protein>
<evidence type="ECO:0000256" key="4">
    <source>
        <dbReference type="ARBA" id="ARBA00022519"/>
    </source>
</evidence>
<dbReference type="RefSeq" id="WP_183965772.1">
    <property type="nucleotide sequence ID" value="NZ_BAABBZ010000007.1"/>
</dbReference>
<evidence type="ECO:0000313" key="11">
    <source>
        <dbReference type="EMBL" id="MBB3985845.1"/>
    </source>
</evidence>
<feature type="transmembrane region" description="Helical" evidence="9">
    <location>
        <begin position="135"/>
        <end position="158"/>
    </location>
</feature>
<dbReference type="GO" id="GO:0015740">
    <property type="term" value="P:C4-dicarboxylate transport"/>
    <property type="evidence" value="ECO:0007669"/>
    <property type="project" value="TreeGrafter"/>
</dbReference>
<keyword evidence="3" id="KW-1003">Cell membrane</keyword>
<dbReference type="InterPro" id="IPR055348">
    <property type="entry name" value="DctQ"/>
</dbReference>
<keyword evidence="5 9" id="KW-0812">Transmembrane</keyword>
<name>A0A7W6DSG7_9RHOB</name>
<evidence type="ECO:0000256" key="3">
    <source>
        <dbReference type="ARBA" id="ARBA00022475"/>
    </source>
</evidence>
<sequence length="167" mass="17683">MQTPAAHRLSVPGITLRGVLSVLGGLFLLAMMALTVLDVLGRYLLNAPVAGAGELTEILLCATIFLGLCAVALRDEHVTVDLITDLLPDWVQPWRRVACGVFGSVILGLVTWRLAVYAGQIGSYGGQTSTLKLPIAPLGYFCALCTGVGAVLSTVVPVHRLIRYLKG</sequence>
<proteinExistence type="inferred from homology"/>
<evidence type="ECO:0000256" key="5">
    <source>
        <dbReference type="ARBA" id="ARBA00022692"/>
    </source>
</evidence>
<comment type="caution">
    <text evidence="11">The sequence shown here is derived from an EMBL/GenBank/DDBJ whole genome shotgun (WGS) entry which is preliminary data.</text>
</comment>
<organism evidence="11 12">
    <name type="scientific">Sagittula marina</name>
    <dbReference type="NCBI Taxonomy" id="943940"/>
    <lineage>
        <taxon>Bacteria</taxon>
        <taxon>Pseudomonadati</taxon>
        <taxon>Pseudomonadota</taxon>
        <taxon>Alphaproteobacteria</taxon>
        <taxon>Rhodobacterales</taxon>
        <taxon>Roseobacteraceae</taxon>
        <taxon>Sagittula</taxon>
    </lineage>
</organism>
<evidence type="ECO:0000256" key="1">
    <source>
        <dbReference type="ARBA" id="ARBA00004429"/>
    </source>
</evidence>
<dbReference type="AlphaFoldDB" id="A0A7W6DSG7"/>
<comment type="subcellular location">
    <subcellularLocation>
        <location evidence="1 9">Cell inner membrane</location>
        <topology evidence="1 9">Multi-pass membrane protein</topology>
    </subcellularLocation>
</comment>
<feature type="domain" description="Tripartite ATP-independent periplasmic transporters DctQ component" evidence="10">
    <location>
        <begin position="31"/>
        <end position="163"/>
    </location>
</feature>
<dbReference type="GO" id="GO:0005886">
    <property type="term" value="C:plasma membrane"/>
    <property type="evidence" value="ECO:0007669"/>
    <property type="project" value="UniProtKB-SubCell"/>
</dbReference>
<dbReference type="PANTHER" id="PTHR35011:SF10">
    <property type="entry name" value="TRAP TRANSPORTER SMALL PERMEASE PROTEIN"/>
    <property type="match status" value="1"/>
</dbReference>
<keyword evidence="6 9" id="KW-1133">Transmembrane helix</keyword>
<evidence type="ECO:0000256" key="8">
    <source>
        <dbReference type="ARBA" id="ARBA00038436"/>
    </source>
</evidence>
<feature type="transmembrane region" description="Helical" evidence="9">
    <location>
        <begin position="20"/>
        <end position="43"/>
    </location>
</feature>
<gene>
    <name evidence="11" type="ORF">GGQ68_002183</name>
</gene>
<comment type="function">
    <text evidence="9">Part of the tripartite ATP-independent periplasmic (TRAP) transport system.</text>
</comment>
<dbReference type="Proteomes" id="UP000541426">
    <property type="component" value="Unassembled WGS sequence"/>
</dbReference>
<evidence type="ECO:0000313" key="12">
    <source>
        <dbReference type="Proteomes" id="UP000541426"/>
    </source>
</evidence>
<comment type="similarity">
    <text evidence="8 9">Belongs to the TRAP transporter small permease family.</text>
</comment>
<evidence type="ECO:0000256" key="6">
    <source>
        <dbReference type="ARBA" id="ARBA00022989"/>
    </source>
</evidence>
<dbReference type="InterPro" id="IPR007387">
    <property type="entry name" value="TRAP_DctQ"/>
</dbReference>